<dbReference type="Proteomes" id="UP000029846">
    <property type="component" value="Unassembled WGS sequence"/>
</dbReference>
<dbReference type="GO" id="GO:0016491">
    <property type="term" value="F:oxidoreductase activity"/>
    <property type="evidence" value="ECO:0007669"/>
    <property type="project" value="UniProtKB-KW"/>
</dbReference>
<reference evidence="3 5" key="2">
    <citation type="submission" date="2014-10" db="EMBL/GenBank/DDBJ databases">
        <title>Paracoccus sanguinis sp. nov., isolated from clinical specimens of New York State patients.</title>
        <authorList>
            <person name="Mingle L.A."/>
            <person name="Cole J.A."/>
            <person name="Lapierre P."/>
            <person name="Musser K.A."/>
        </authorList>
    </citation>
    <scope>NUCLEOTIDE SEQUENCE [LARGE SCALE GENOMIC DNA]</scope>
    <source>
        <strain evidence="3 5">JCM 14014</strain>
    </source>
</reference>
<dbReference type="Proteomes" id="UP000182312">
    <property type="component" value="Unassembled WGS sequence"/>
</dbReference>
<dbReference type="InterPro" id="IPR036188">
    <property type="entry name" value="FAD/NAD-bd_sf"/>
</dbReference>
<dbReference type="Pfam" id="PF01266">
    <property type="entry name" value="DAO"/>
    <property type="match status" value="1"/>
</dbReference>
<dbReference type="EMBL" id="JRKN01000034">
    <property type="protein sequence ID" value="KGJ02645.1"/>
    <property type="molecule type" value="Genomic_DNA"/>
</dbReference>
<sequence length="413" mass="45034">MPLELLKYGLRRGHKPFHDIPPTPDLRRSYDVVIIGGGGHGLAAAYYLSRYHGITNVAVLEKGYLAGGNTARNTTTVRSNYLTIPSIEFYREGVSLFENMSHELGFNVMFSQRGQLTLAHSDGAMRSFRLRAEMGKHAGTRIEVVDARGVQKICPHVNMDFGGQHEVLGGLWHADGGTARHDAVAWGYAKRAAENGVQIHQRTEVTGFGVSGDRVTEVRTNRGTIQAGQVLQAAGGMNGRIAEMAGIRLPIRCFPLQAMVTQPLKPFLDILLSSSDLHTYLVQSSRGEIVIGGGTDPYQLASTRSTLPQKEALATGALQLMPFLHNVKLLRQWAGITDITPDFSPIMGASPLQNYWLDAGWGTWGFKATGVAGKRMAETVATARVPDILRPFALDRFSRFELLNEMGATAAGH</sequence>
<dbReference type="STRING" id="376733.SAMN04487972_1296"/>
<dbReference type="SUPFAM" id="SSF54373">
    <property type="entry name" value="FAD-linked reductases, C-terminal domain"/>
    <property type="match status" value="1"/>
</dbReference>
<evidence type="ECO:0000256" key="1">
    <source>
        <dbReference type="ARBA" id="ARBA00023002"/>
    </source>
</evidence>
<dbReference type="PANTHER" id="PTHR13847:SF287">
    <property type="entry name" value="FAD-DEPENDENT OXIDOREDUCTASE DOMAIN-CONTAINING PROTEIN 1"/>
    <property type="match status" value="1"/>
</dbReference>
<evidence type="ECO:0000313" key="3">
    <source>
        <dbReference type="EMBL" id="KGJ02645.1"/>
    </source>
</evidence>
<dbReference type="Gene3D" id="3.30.9.10">
    <property type="entry name" value="D-Amino Acid Oxidase, subunit A, domain 2"/>
    <property type="match status" value="1"/>
</dbReference>
<reference evidence="4 6" key="3">
    <citation type="submission" date="2016-10" db="EMBL/GenBank/DDBJ databases">
        <authorList>
            <person name="de Groot N.N."/>
        </authorList>
    </citation>
    <scope>NUCLEOTIDE SEQUENCE [LARGE SCALE GENOMIC DNA]</scope>
    <source>
        <strain evidence="4 6">CGMCC 1.6117</strain>
    </source>
</reference>
<dbReference type="EMBL" id="FOJO01000029">
    <property type="protein sequence ID" value="SFA60530.1"/>
    <property type="molecule type" value="Genomic_DNA"/>
</dbReference>
<dbReference type="InterPro" id="IPR006076">
    <property type="entry name" value="FAD-dep_OxRdtase"/>
</dbReference>
<gene>
    <name evidence="3" type="ORF">IT41_16925</name>
    <name evidence="4" type="ORF">SAMN04487972_1296</name>
</gene>
<dbReference type="AlphaFoldDB" id="A0A099EW75"/>
<proteinExistence type="predicted"/>
<name>A0A099EW75_9RHOB</name>
<protein>
    <submittedName>
        <fullName evidence="4">N-methylglutamate dehydrogenase subunit A</fullName>
    </submittedName>
    <submittedName>
        <fullName evidence="3">Sarcosine oxidase subunit beta</fullName>
    </submittedName>
</protein>
<dbReference type="eggNOG" id="COG0665">
    <property type="taxonomic scope" value="Bacteria"/>
</dbReference>
<dbReference type="PROSITE" id="PS50206">
    <property type="entry name" value="RHODANESE_3"/>
    <property type="match status" value="1"/>
</dbReference>
<evidence type="ECO:0000313" key="5">
    <source>
        <dbReference type="Proteomes" id="UP000029846"/>
    </source>
</evidence>
<organism evidence="3 5">
    <name type="scientific">Paracoccus halophilus</name>
    <dbReference type="NCBI Taxonomy" id="376733"/>
    <lineage>
        <taxon>Bacteria</taxon>
        <taxon>Pseudomonadati</taxon>
        <taxon>Pseudomonadota</taxon>
        <taxon>Alphaproteobacteria</taxon>
        <taxon>Rhodobacterales</taxon>
        <taxon>Paracoccaceae</taxon>
        <taxon>Paracoccus</taxon>
    </lineage>
</organism>
<keyword evidence="5" id="KW-1185">Reference proteome</keyword>
<evidence type="ECO:0000259" key="2">
    <source>
        <dbReference type="PROSITE" id="PS50206"/>
    </source>
</evidence>
<dbReference type="OrthoDB" id="9815989at2"/>
<dbReference type="InterPro" id="IPR001763">
    <property type="entry name" value="Rhodanese-like_dom"/>
</dbReference>
<feature type="domain" description="Rhodanese" evidence="2">
    <location>
        <begin position="32"/>
        <end position="76"/>
    </location>
</feature>
<evidence type="ECO:0000313" key="4">
    <source>
        <dbReference type="EMBL" id="SFA60530.1"/>
    </source>
</evidence>
<keyword evidence="1" id="KW-0560">Oxidoreductase</keyword>
<dbReference type="GO" id="GO:0005737">
    <property type="term" value="C:cytoplasm"/>
    <property type="evidence" value="ECO:0007669"/>
    <property type="project" value="TreeGrafter"/>
</dbReference>
<evidence type="ECO:0000313" key="6">
    <source>
        <dbReference type="Proteomes" id="UP000182312"/>
    </source>
</evidence>
<reference evidence="3 5" key="1">
    <citation type="submission" date="2014-09" db="EMBL/GenBank/DDBJ databases">
        <authorList>
            <person name="McGinnis J.M."/>
            <person name="Wolfgang W.J."/>
        </authorList>
    </citation>
    <scope>NUCLEOTIDE SEQUENCE [LARGE SCALE GENOMIC DNA]</scope>
    <source>
        <strain evidence="3 5">JCM 14014</strain>
    </source>
</reference>
<dbReference type="SUPFAM" id="SSF51905">
    <property type="entry name" value="FAD/NAD(P)-binding domain"/>
    <property type="match status" value="1"/>
</dbReference>
<dbReference type="Gene3D" id="3.50.50.60">
    <property type="entry name" value="FAD/NAD(P)-binding domain"/>
    <property type="match status" value="1"/>
</dbReference>
<accession>A0A099EW75</accession>
<dbReference type="PANTHER" id="PTHR13847">
    <property type="entry name" value="SARCOSINE DEHYDROGENASE-RELATED"/>
    <property type="match status" value="1"/>
</dbReference>
<dbReference type="RefSeq" id="WP_036743420.1">
    <property type="nucleotide sequence ID" value="NZ_FOJO01000029.1"/>
</dbReference>